<sequence>MEHLLLGVLAEGSSHEATLLKNCGLDVDTLRAHIDAVYANTPLSREDDPPLSRQAEECVQNAIAMITYYLTRHRPSAKVAPNQLILSIIAHPGNLRLQTAYPIRVATLRQQLIADMEPEFLRHSDKLLLSLRSQPARASQERHTEIHHKHHTSQENAVDKSELTCSACQQPIQAAWKYCAYCGHQPAKICPHCSAPPWPGPDSASSAAINSIKAPTLSHQPGLARHYYNTTNRAD</sequence>
<proteinExistence type="predicted"/>
<comment type="caution">
    <text evidence="3">The sequence shown here is derived from an EMBL/GenBank/DDBJ whole genome shotgun (WGS) entry which is preliminary data.</text>
</comment>
<evidence type="ECO:0000313" key="4">
    <source>
        <dbReference type="Proteomes" id="UP000326912"/>
    </source>
</evidence>
<name>A0A5J4KXK0_9CHLR</name>
<keyword evidence="4" id="KW-1185">Reference proteome</keyword>
<dbReference type="Gene3D" id="1.10.1780.10">
    <property type="entry name" value="Clp, N-terminal domain"/>
    <property type="match status" value="1"/>
</dbReference>
<evidence type="ECO:0000256" key="1">
    <source>
        <dbReference type="SAM" id="MobiDB-lite"/>
    </source>
</evidence>
<protein>
    <recommendedName>
        <fullName evidence="2">Clp R domain-containing protein</fullName>
    </recommendedName>
</protein>
<feature type="domain" description="Clp R" evidence="2">
    <location>
        <begin position="2"/>
        <end position="90"/>
    </location>
</feature>
<gene>
    <name evidence="3" type="ORF">KDW_59640</name>
</gene>
<dbReference type="Pfam" id="PF02861">
    <property type="entry name" value="Clp_N"/>
    <property type="match status" value="1"/>
</dbReference>
<feature type="region of interest" description="Disordered" evidence="1">
    <location>
        <begin position="135"/>
        <end position="155"/>
    </location>
</feature>
<dbReference type="InterPro" id="IPR036628">
    <property type="entry name" value="Clp_N_dom_sf"/>
</dbReference>
<dbReference type="InterPro" id="IPR004176">
    <property type="entry name" value="Clp_R_N"/>
</dbReference>
<dbReference type="Proteomes" id="UP000326912">
    <property type="component" value="Unassembled WGS sequence"/>
</dbReference>
<dbReference type="SUPFAM" id="SSF81923">
    <property type="entry name" value="Double Clp-N motif"/>
    <property type="match status" value="1"/>
</dbReference>
<organism evidence="3 4">
    <name type="scientific">Dictyobacter vulcani</name>
    <dbReference type="NCBI Taxonomy" id="2607529"/>
    <lineage>
        <taxon>Bacteria</taxon>
        <taxon>Bacillati</taxon>
        <taxon>Chloroflexota</taxon>
        <taxon>Ktedonobacteria</taxon>
        <taxon>Ktedonobacterales</taxon>
        <taxon>Dictyobacteraceae</taxon>
        <taxon>Dictyobacter</taxon>
    </lineage>
</organism>
<reference evidence="3 4" key="1">
    <citation type="submission" date="2019-10" db="EMBL/GenBank/DDBJ databases">
        <title>Dictyobacter vulcani sp. nov., within the class Ktedonobacteria, isolated from soil of volcanic Mt. Zao.</title>
        <authorList>
            <person name="Zheng Y."/>
            <person name="Wang C.M."/>
            <person name="Sakai Y."/>
            <person name="Abe K."/>
            <person name="Yokota A."/>
            <person name="Yabe S."/>
        </authorList>
    </citation>
    <scope>NUCLEOTIDE SEQUENCE [LARGE SCALE GENOMIC DNA]</scope>
    <source>
        <strain evidence="3 4">W12</strain>
    </source>
</reference>
<dbReference type="AlphaFoldDB" id="A0A5J4KXK0"/>
<evidence type="ECO:0000259" key="2">
    <source>
        <dbReference type="Pfam" id="PF02861"/>
    </source>
</evidence>
<evidence type="ECO:0000313" key="3">
    <source>
        <dbReference type="EMBL" id="GER91802.1"/>
    </source>
</evidence>
<accession>A0A5J4KXK0</accession>
<dbReference type="EMBL" id="BKZW01000004">
    <property type="protein sequence ID" value="GER91802.1"/>
    <property type="molecule type" value="Genomic_DNA"/>
</dbReference>